<proteinExistence type="predicted"/>
<keyword evidence="2" id="KW-0134">Cell wall</keyword>
<feature type="transmembrane region" description="Helical" evidence="7">
    <location>
        <begin position="29"/>
        <end position="49"/>
    </location>
</feature>
<dbReference type="InterPro" id="IPR041171">
    <property type="entry name" value="SDR_Ig"/>
</dbReference>
<evidence type="ECO:0000256" key="1">
    <source>
        <dbReference type="ARBA" id="ARBA00004168"/>
    </source>
</evidence>
<accession>A0A376GST6</accession>
<dbReference type="InterPro" id="IPR011266">
    <property type="entry name" value="Adhesin_Fg-bd_dom_2"/>
</dbReference>
<dbReference type="EMBL" id="UFYW01000001">
    <property type="protein sequence ID" value="STD81601.1"/>
    <property type="molecule type" value="Genomic_DNA"/>
</dbReference>
<dbReference type="InterPro" id="IPR011252">
    <property type="entry name" value="Fibrogen-bd_dom1"/>
</dbReference>
<feature type="domain" description="Gram-positive cocci surface proteins LPxTG" evidence="8">
    <location>
        <begin position="735"/>
        <end position="766"/>
    </location>
</feature>
<evidence type="ECO:0000259" key="8">
    <source>
        <dbReference type="PROSITE" id="PS50847"/>
    </source>
</evidence>
<dbReference type="Pfam" id="PF17961">
    <property type="entry name" value="Big_8"/>
    <property type="match status" value="1"/>
</dbReference>
<protein>
    <submittedName>
        <fullName evidence="9">Fibrinogen-binding protein A</fullName>
    </submittedName>
</protein>
<evidence type="ECO:0000256" key="3">
    <source>
        <dbReference type="ARBA" id="ARBA00022525"/>
    </source>
</evidence>
<dbReference type="OrthoDB" id="2278104at2"/>
<sequence>MVGKNNKKLLELKSNPIIKKWRISRLKTGVASIVIFSGVLLSSTIFIPLHTVSAEETVNTTYYDQSKNVSDQLTNTSISISNHNKEKIIFPHNAESLTSNYAFKVPDSVNPKDYFYIDLSKNGNFYGITDANSVTMPNLLAPDNSIIATGKYDIDTNRIRYEFTDYVAEHDNVSGKISLPIFIDPEVVTNTSYQTITASIGNSKQDLTLLVDYSKNVGPQYNANGTGNIFNVDLNNHNFSHTIYVNSLKQTLGNKSIEIRNQRKEENGYNSEIIYDKTNTKIKVYKVKANGSLTDSFSIATNDSLEDVTNQCYIDFYDNKININFPSNIDNETYVVQYTSPYTDKKDIATRVVMYGYSPYQLGNTSWYWDNYVKLTNGNASGDGSVVSPDPETPVTPEDPDPEKPVNPDPETPVTPEDPDPDKPVNPDPETPVTPEDPDPDKPVNPDPETPVTPEDPDPDKPVNPDPETPVTPEDPDPEKPVNPDPETPVTPEDPDPEKPVNPDPETPVTPEDPDPEKPVNPDPETPVTPEDPDPEKPVNPDPETPVTPEDPDPDKPVNPDPETPVTPEDPDPDKPVNPDPETPVTPEDPDPDKPVNPDPETPVTPEDPDPEKPVNPDPETPVTPEDPDPEKPVNPDPETPVTPEDPDPDKPVNPDPETPVTPEDPDPEKPVNPDPETPVTPEDPDPEKPVNPDPETPVTPEDSGKAVTLKNTTPKTLITEKNISNNNSKSNNTLPQTGEKESSGILAGLVILLSSIAVGIKLNRK</sequence>
<keyword evidence="10" id="KW-1185">Reference proteome</keyword>
<comment type="subcellular location">
    <subcellularLocation>
        <location evidence="1">Secreted</location>
        <location evidence="1">Cell wall</location>
        <topology evidence="1">Peptidoglycan-anchor</topology>
    </subcellularLocation>
</comment>
<evidence type="ECO:0000256" key="5">
    <source>
        <dbReference type="ARBA" id="ARBA00023088"/>
    </source>
</evidence>
<dbReference type="PANTHER" id="PTHR24216:SF65">
    <property type="entry name" value="PAXILLIN-LIKE PROTEIN 1"/>
    <property type="match status" value="1"/>
</dbReference>
<dbReference type="Pfam" id="PF00746">
    <property type="entry name" value="Gram_pos_anchor"/>
    <property type="match status" value="1"/>
</dbReference>
<feature type="region of interest" description="Disordered" evidence="6">
    <location>
        <begin position="379"/>
        <end position="742"/>
    </location>
</feature>
<dbReference type="Gene3D" id="2.60.40.1280">
    <property type="match status" value="1"/>
</dbReference>
<keyword evidence="5" id="KW-0572">Peptidoglycan-anchor</keyword>
<keyword evidence="7" id="KW-0812">Transmembrane</keyword>
<organism evidence="9 10">
    <name type="scientific">Enterococcus gallinarum</name>
    <dbReference type="NCBI Taxonomy" id="1353"/>
    <lineage>
        <taxon>Bacteria</taxon>
        <taxon>Bacillati</taxon>
        <taxon>Bacillota</taxon>
        <taxon>Bacilli</taxon>
        <taxon>Lactobacillales</taxon>
        <taxon>Enterococcaceae</taxon>
        <taxon>Enterococcus</taxon>
    </lineage>
</organism>
<evidence type="ECO:0000313" key="9">
    <source>
        <dbReference type="EMBL" id="STD81601.1"/>
    </source>
</evidence>
<dbReference type="Pfam" id="PF10425">
    <property type="entry name" value="SdrG_C_C"/>
    <property type="match status" value="1"/>
</dbReference>
<gene>
    <name evidence="9" type="primary">clfA_1</name>
    <name evidence="9" type="ORF">NCTC12360_00014</name>
</gene>
<dbReference type="Gene3D" id="2.60.40.1290">
    <property type="match status" value="1"/>
</dbReference>
<evidence type="ECO:0000313" key="10">
    <source>
        <dbReference type="Proteomes" id="UP000254807"/>
    </source>
</evidence>
<dbReference type="PANTHER" id="PTHR24216">
    <property type="entry name" value="PAXILLIN-RELATED"/>
    <property type="match status" value="1"/>
</dbReference>
<keyword evidence="7" id="KW-0472">Membrane</keyword>
<evidence type="ECO:0000256" key="4">
    <source>
        <dbReference type="ARBA" id="ARBA00022729"/>
    </source>
</evidence>
<keyword evidence="4" id="KW-0732">Signal</keyword>
<dbReference type="InterPro" id="IPR008966">
    <property type="entry name" value="Adhesion_dom_sf"/>
</dbReference>
<evidence type="ECO:0000256" key="2">
    <source>
        <dbReference type="ARBA" id="ARBA00022512"/>
    </source>
</evidence>
<dbReference type="AlphaFoldDB" id="A0A376GST6"/>
<feature type="compositionally biased region" description="Low complexity" evidence="6">
    <location>
        <begin position="385"/>
        <end position="396"/>
    </location>
</feature>
<keyword evidence="3" id="KW-0964">Secreted</keyword>
<evidence type="ECO:0000256" key="7">
    <source>
        <dbReference type="SAM" id="Phobius"/>
    </source>
</evidence>
<evidence type="ECO:0000256" key="6">
    <source>
        <dbReference type="SAM" id="MobiDB-lite"/>
    </source>
</evidence>
<dbReference type="SUPFAM" id="SSF49401">
    <property type="entry name" value="Bacterial adhesins"/>
    <property type="match status" value="2"/>
</dbReference>
<dbReference type="NCBIfam" id="TIGR01167">
    <property type="entry name" value="LPXTG_anchor"/>
    <property type="match status" value="1"/>
</dbReference>
<dbReference type="Proteomes" id="UP000254807">
    <property type="component" value="Unassembled WGS sequence"/>
</dbReference>
<keyword evidence="7" id="KW-1133">Transmembrane helix</keyword>
<name>A0A376GST6_ENTGA</name>
<dbReference type="GO" id="GO:0007155">
    <property type="term" value="P:cell adhesion"/>
    <property type="evidence" value="ECO:0007669"/>
    <property type="project" value="InterPro"/>
</dbReference>
<dbReference type="InterPro" id="IPR019931">
    <property type="entry name" value="LPXTG_anchor"/>
</dbReference>
<dbReference type="PROSITE" id="PS50847">
    <property type="entry name" value="GRAM_POS_ANCHORING"/>
    <property type="match status" value="1"/>
</dbReference>
<dbReference type="RefSeq" id="WP_115241606.1">
    <property type="nucleotide sequence ID" value="NZ_JBHULA010000019.1"/>
</dbReference>
<feature type="compositionally biased region" description="Low complexity" evidence="6">
    <location>
        <begin position="722"/>
        <end position="733"/>
    </location>
</feature>
<reference evidence="9 10" key="1">
    <citation type="submission" date="2018-06" db="EMBL/GenBank/DDBJ databases">
        <authorList>
            <consortium name="Pathogen Informatics"/>
            <person name="Doyle S."/>
        </authorList>
    </citation>
    <scope>NUCLEOTIDE SEQUENCE [LARGE SCALE GENOMIC DNA]</scope>
    <source>
        <strain evidence="9 10">NCTC12360</strain>
    </source>
</reference>